<keyword evidence="8 11" id="KW-0805">Transcription regulation</keyword>
<dbReference type="Proteomes" id="UP000009170">
    <property type="component" value="Unassembled WGS sequence"/>
</dbReference>
<evidence type="ECO:0000256" key="3">
    <source>
        <dbReference type="ARBA" id="ARBA00009730"/>
    </source>
</evidence>
<dbReference type="OrthoDB" id="445983at2759"/>
<proteinExistence type="inferred from homology"/>
<dbReference type="Pfam" id="PF05129">
    <property type="entry name" value="Zn_ribbon_Elf1"/>
    <property type="match status" value="1"/>
</dbReference>
<keyword evidence="12" id="KW-0648">Protein biosynthesis</keyword>
<keyword evidence="5 11" id="KW-0479">Metal-binding</keyword>
<dbReference type="InParanoid" id="A0A090N2Q2"/>
<keyword evidence="6 11" id="KW-0863">Zinc-finger</keyword>
<comment type="function">
    <text evidence="1 11">Transcription elongation factor implicated in the maintenance of proper chromatin structure in actively transcribed regions.</text>
</comment>
<evidence type="ECO:0000256" key="1">
    <source>
        <dbReference type="ARBA" id="ARBA00003357"/>
    </source>
</evidence>
<dbReference type="GO" id="GO:0006368">
    <property type="term" value="P:transcription elongation by RNA polymerase II"/>
    <property type="evidence" value="ECO:0007669"/>
    <property type="project" value="TreeGrafter"/>
</dbReference>
<name>A0A090N2Q2_OSTTA</name>
<evidence type="ECO:0000256" key="10">
    <source>
        <dbReference type="ARBA" id="ARBA00023242"/>
    </source>
</evidence>
<evidence type="ECO:0000256" key="9">
    <source>
        <dbReference type="ARBA" id="ARBA00023163"/>
    </source>
</evidence>
<evidence type="ECO:0000256" key="6">
    <source>
        <dbReference type="ARBA" id="ARBA00022771"/>
    </source>
</evidence>
<dbReference type="InterPro" id="IPR038567">
    <property type="entry name" value="T_Elf1_sf"/>
</dbReference>
<protein>
    <recommendedName>
        <fullName evidence="4 11">Transcription elongation factor 1 homolog</fullName>
    </recommendedName>
</protein>
<evidence type="ECO:0000256" key="4">
    <source>
        <dbReference type="ARBA" id="ARBA00014973"/>
    </source>
</evidence>
<dbReference type="FunFam" id="2.20.25.190:FF:000001">
    <property type="entry name" value="Transcription elongation factor 1 homolog"/>
    <property type="match status" value="1"/>
</dbReference>
<keyword evidence="14" id="KW-1185">Reference proteome</keyword>
<evidence type="ECO:0000313" key="14">
    <source>
        <dbReference type="Proteomes" id="UP000009170"/>
    </source>
</evidence>
<comment type="subcellular location">
    <subcellularLocation>
        <location evidence="2 11">Nucleus</location>
    </subcellularLocation>
</comment>
<dbReference type="EMBL" id="KZ155838">
    <property type="protein sequence ID" value="OUS42740.1"/>
    <property type="molecule type" value="Genomic_DNA"/>
</dbReference>
<reference evidence="13" key="3">
    <citation type="submission" date="2017-04" db="EMBL/GenBank/DDBJ databases">
        <title>Population genomics of picophytoplankton unveils novel chromosome hypervariability.</title>
        <authorList>
            <consortium name="DOE Joint Genome Institute"/>
            <person name="Blanc-Mathieu R."/>
            <person name="Krasovec M."/>
            <person name="Hebrard M."/>
            <person name="Yau S."/>
            <person name="Desgranges E."/>
            <person name="Martin J."/>
            <person name="Schackwitz W."/>
            <person name="Kuo A."/>
            <person name="Salin G."/>
            <person name="Donnadieu C."/>
            <person name="Desdevises Y."/>
            <person name="Sanchez-Ferandin S."/>
            <person name="Moreau H."/>
            <person name="Rivals E."/>
            <person name="Grigoriev I.V."/>
            <person name="Grimsley N."/>
            <person name="Eyre-Walker A."/>
            <person name="Piganeau G."/>
        </authorList>
    </citation>
    <scope>NUCLEOTIDE SEQUENCE [LARGE SCALE GENOMIC DNA]</scope>
    <source>
        <strain evidence="13">RCC 1115</strain>
    </source>
</reference>
<dbReference type="GO" id="GO:0008270">
    <property type="term" value="F:zinc ion binding"/>
    <property type="evidence" value="ECO:0007669"/>
    <property type="project" value="UniProtKB-KW"/>
</dbReference>
<evidence type="ECO:0000256" key="8">
    <source>
        <dbReference type="ARBA" id="ARBA00023015"/>
    </source>
</evidence>
<accession>A0A1Y5HZV7</accession>
<evidence type="ECO:0000256" key="7">
    <source>
        <dbReference type="ARBA" id="ARBA00022833"/>
    </source>
</evidence>
<keyword evidence="9 11" id="KW-0804">Transcription</keyword>
<dbReference type="GO" id="GO:0000993">
    <property type="term" value="F:RNA polymerase II complex binding"/>
    <property type="evidence" value="ECO:0007669"/>
    <property type="project" value="TreeGrafter"/>
</dbReference>
<dbReference type="Gene3D" id="2.20.25.190">
    <property type="match status" value="1"/>
</dbReference>
<keyword evidence="7 11" id="KW-0862">Zinc</keyword>
<reference evidence="12 14" key="1">
    <citation type="journal article" date="2006" name="Proc. Natl. Acad. Sci. U.S.A.">
        <title>Genome analysis of the smallest free-living eukaryote Ostreococcus tauri unveils many unique features.</title>
        <authorList>
            <person name="Derelle E."/>
            <person name="Ferraz C."/>
            <person name="Rombauts S."/>
            <person name="Rouze P."/>
            <person name="Worden A.Z."/>
            <person name="Robbens S."/>
            <person name="Partensky F."/>
            <person name="Degroeve S."/>
            <person name="Echeynie S."/>
            <person name="Cooke R."/>
            <person name="Saeys Y."/>
            <person name="Wuyts J."/>
            <person name="Jabbari K."/>
            <person name="Bowler C."/>
            <person name="Panaud O."/>
            <person name="Piegu B."/>
            <person name="Ball S.G."/>
            <person name="Ral J.-P."/>
            <person name="Bouget F.-Y."/>
            <person name="Piganeau G."/>
            <person name="De Baets B."/>
            <person name="Picard A."/>
            <person name="Delseny M."/>
            <person name="Demaille J."/>
            <person name="Van de Peer Y."/>
            <person name="Moreau H."/>
        </authorList>
    </citation>
    <scope>NUCLEOTIDE SEQUENCE [LARGE SCALE GENOMIC DNA]</scope>
    <source>
        <strain evidence="12 14">OTTH0595</strain>
    </source>
</reference>
<evidence type="ECO:0000256" key="5">
    <source>
        <dbReference type="ARBA" id="ARBA00022723"/>
    </source>
</evidence>
<sequence>MGKRKSSAPPPKKVAPKVDTQFTCPFCNHDKSVVARLDKTSEKGMVECVVCGQRYTCNITHLSEPIDVYSDWIDACERVNAREGEEEEE</sequence>
<dbReference type="SUPFAM" id="SSF57783">
    <property type="entry name" value="Zinc beta-ribbon"/>
    <property type="match status" value="1"/>
</dbReference>
<dbReference type="GO" id="GO:0008023">
    <property type="term" value="C:transcription elongation factor complex"/>
    <property type="evidence" value="ECO:0007669"/>
    <property type="project" value="TreeGrafter"/>
</dbReference>
<dbReference type="GO" id="GO:0003746">
    <property type="term" value="F:translation elongation factor activity"/>
    <property type="evidence" value="ECO:0007669"/>
    <property type="project" value="UniProtKB-KW"/>
</dbReference>
<gene>
    <name evidence="13" type="ORF">BE221DRAFT_62722</name>
    <name evidence="12" type="ORF">OT_ostta01g02380</name>
</gene>
<keyword evidence="10 11" id="KW-0539">Nucleus</keyword>
<dbReference type="FunCoup" id="A0A090N2Q2">
    <property type="interactions" value="1638"/>
</dbReference>
<dbReference type="STRING" id="70448.A0A090N2Q2"/>
<dbReference type="PANTHER" id="PTHR20934">
    <property type="entry name" value="TRANSCRIPTION ELONGATION FACTOR 1 HOMOLOG"/>
    <property type="match status" value="1"/>
</dbReference>
<accession>A0A090N2Q2</accession>
<evidence type="ECO:0000256" key="2">
    <source>
        <dbReference type="ARBA" id="ARBA00004123"/>
    </source>
</evidence>
<evidence type="ECO:0000313" key="12">
    <source>
        <dbReference type="EMBL" id="CEF96633.1"/>
    </source>
</evidence>
<dbReference type="Proteomes" id="UP000195557">
    <property type="component" value="Unassembled WGS sequence"/>
</dbReference>
<evidence type="ECO:0000256" key="11">
    <source>
        <dbReference type="RuleBase" id="RU364033"/>
    </source>
</evidence>
<reference evidence="12" key="2">
    <citation type="journal article" date="2014" name="BMC Genomics">
        <title>An improved genome of the model marine alga Ostreococcus tauri unfolds by assessing Illumina de novo assemblies.</title>
        <authorList>
            <person name="Blanc-Mathieu R."/>
            <person name="Verhelst B."/>
            <person name="Derelle E."/>
            <person name="Rombauts S."/>
            <person name="Bouget F.Y."/>
            <person name="Carre I."/>
            <person name="Chateau A."/>
            <person name="Eyre-Walker A."/>
            <person name="Grimsley N."/>
            <person name="Moreau H."/>
            <person name="Piegu B."/>
            <person name="Rivals E."/>
            <person name="Schackwitz W."/>
            <person name="Van de Peer Y."/>
            <person name="Piganeau G."/>
        </authorList>
    </citation>
    <scope>NUCLEOTIDE SEQUENCE</scope>
    <source>
        <strain evidence="12">RCC4221</strain>
    </source>
</reference>
<dbReference type="InterPro" id="IPR007808">
    <property type="entry name" value="Elf1"/>
</dbReference>
<dbReference type="EMBL" id="CAID01000001">
    <property type="protein sequence ID" value="CEF96633.1"/>
    <property type="molecule type" value="Genomic_DNA"/>
</dbReference>
<keyword evidence="12" id="KW-0251">Elongation factor</keyword>
<evidence type="ECO:0000313" key="13">
    <source>
        <dbReference type="EMBL" id="OUS42740.1"/>
    </source>
</evidence>
<dbReference type="AlphaFoldDB" id="A0A090N2Q2"/>
<comment type="similarity">
    <text evidence="3 11">Belongs to the ELOF1 family.</text>
</comment>
<dbReference type="PANTHER" id="PTHR20934:SF0">
    <property type="entry name" value="TRANSCRIPTION ELONGATION FACTOR 1 HOMOLOG"/>
    <property type="match status" value="1"/>
</dbReference>
<accession>A0A454Y159</accession>
<organism evidence="12 14">
    <name type="scientific">Ostreococcus tauri</name>
    <name type="common">Marine green alga</name>
    <dbReference type="NCBI Taxonomy" id="70448"/>
    <lineage>
        <taxon>Eukaryota</taxon>
        <taxon>Viridiplantae</taxon>
        <taxon>Chlorophyta</taxon>
        <taxon>Mamiellophyceae</taxon>
        <taxon>Mamiellales</taxon>
        <taxon>Bathycoccaceae</taxon>
        <taxon>Ostreococcus</taxon>
    </lineage>
</organism>